<name>A0A3M0HXW3_9ACTN</name>
<reference evidence="1 2" key="1">
    <citation type="submission" date="2017-11" db="EMBL/GenBank/DDBJ databases">
        <title>Draft genome of actinobacteria isolated from guarana (Paullinia cupana (Mart.) Ducke.</title>
        <authorList>
            <person name="Siqueira K.A."/>
            <person name="Liotti R.G."/>
            <person name="Mendes T.A.O."/>
            <person name="Soares M.A."/>
        </authorList>
    </citation>
    <scope>NUCLEOTIDE SEQUENCE [LARGE SCALE GENOMIC DNA]</scope>
    <source>
        <strain evidence="1 2">193</strain>
    </source>
</reference>
<gene>
    <name evidence="1" type="ORF">CTZ28_35055</name>
</gene>
<dbReference type="Proteomes" id="UP000270471">
    <property type="component" value="Unassembled WGS sequence"/>
</dbReference>
<keyword evidence="2" id="KW-1185">Reference proteome</keyword>
<dbReference type="AlphaFoldDB" id="A0A3M0HXW3"/>
<proteinExistence type="predicted"/>
<organism evidence="1 2">
    <name type="scientific">Streptomyces shenzhenensis</name>
    <dbReference type="NCBI Taxonomy" id="943815"/>
    <lineage>
        <taxon>Bacteria</taxon>
        <taxon>Bacillati</taxon>
        <taxon>Actinomycetota</taxon>
        <taxon>Actinomycetes</taxon>
        <taxon>Kitasatosporales</taxon>
        <taxon>Streptomycetaceae</taxon>
        <taxon>Streptomyces</taxon>
    </lineage>
</organism>
<protein>
    <submittedName>
        <fullName evidence="1">Uncharacterized protein</fullName>
    </submittedName>
</protein>
<dbReference type="EMBL" id="PENI01000031">
    <property type="protein sequence ID" value="RMB81435.1"/>
    <property type="molecule type" value="Genomic_DNA"/>
</dbReference>
<accession>A0A3M0HXW3</accession>
<evidence type="ECO:0000313" key="1">
    <source>
        <dbReference type="EMBL" id="RMB81435.1"/>
    </source>
</evidence>
<comment type="caution">
    <text evidence="1">The sequence shown here is derived from an EMBL/GenBank/DDBJ whole genome shotgun (WGS) entry which is preliminary data.</text>
</comment>
<sequence length="81" mass="9028">MPAAITTVQETIWCATVALQYVAGEQGLVDATTALQQAGEEAARVQFTRQRRARREAERRETAGFLVHTKHLCPRILIHGQ</sequence>
<evidence type="ECO:0000313" key="2">
    <source>
        <dbReference type="Proteomes" id="UP000270471"/>
    </source>
</evidence>